<evidence type="ECO:0000256" key="8">
    <source>
        <dbReference type="ARBA" id="ARBA00023136"/>
    </source>
</evidence>
<name>A0ABN2S074_9ACTN</name>
<gene>
    <name evidence="14" type="primary">pgsA</name>
    <name evidence="14" type="ORF">GCM10009798_43840</name>
</gene>
<keyword evidence="8 13" id="KW-0472">Membrane</keyword>
<evidence type="ECO:0000256" key="7">
    <source>
        <dbReference type="ARBA" id="ARBA00023098"/>
    </source>
</evidence>
<keyword evidence="6 13" id="KW-1133">Transmembrane helix</keyword>
<dbReference type="InterPro" id="IPR000462">
    <property type="entry name" value="CDP-OH_P_trans"/>
</dbReference>
<evidence type="ECO:0000256" key="12">
    <source>
        <dbReference type="RuleBase" id="RU003750"/>
    </source>
</evidence>
<evidence type="ECO:0000256" key="4">
    <source>
        <dbReference type="ARBA" id="ARBA00022679"/>
    </source>
</evidence>
<comment type="similarity">
    <text evidence="2 12">Belongs to the CDP-alcohol phosphatidyltransferase class-I family.</text>
</comment>
<evidence type="ECO:0000256" key="3">
    <source>
        <dbReference type="ARBA" id="ARBA00022516"/>
    </source>
</evidence>
<evidence type="ECO:0000256" key="10">
    <source>
        <dbReference type="ARBA" id="ARBA00023264"/>
    </source>
</evidence>
<evidence type="ECO:0000256" key="1">
    <source>
        <dbReference type="ARBA" id="ARBA00004141"/>
    </source>
</evidence>
<dbReference type="RefSeq" id="WP_344048682.1">
    <property type="nucleotide sequence ID" value="NZ_BAAAPB010000008.1"/>
</dbReference>
<dbReference type="InterPro" id="IPR048254">
    <property type="entry name" value="CDP_ALCOHOL_P_TRANSF_CS"/>
</dbReference>
<comment type="subcellular location">
    <subcellularLocation>
        <location evidence="1">Membrane</location>
        <topology evidence="1">Multi-pass membrane protein</topology>
    </subcellularLocation>
</comment>
<organism evidence="14 15">
    <name type="scientific">Nocardioides panacihumi</name>
    <dbReference type="NCBI Taxonomy" id="400774"/>
    <lineage>
        <taxon>Bacteria</taxon>
        <taxon>Bacillati</taxon>
        <taxon>Actinomycetota</taxon>
        <taxon>Actinomycetes</taxon>
        <taxon>Propionibacteriales</taxon>
        <taxon>Nocardioidaceae</taxon>
        <taxon>Nocardioides</taxon>
    </lineage>
</organism>
<dbReference type="InterPro" id="IPR004570">
    <property type="entry name" value="Phosphatidylglycerol_P_synth"/>
</dbReference>
<evidence type="ECO:0000256" key="5">
    <source>
        <dbReference type="ARBA" id="ARBA00022692"/>
    </source>
</evidence>
<keyword evidence="7" id="KW-0443">Lipid metabolism</keyword>
<keyword evidence="4 12" id="KW-0808">Transferase</keyword>
<dbReference type="InterPro" id="IPR050324">
    <property type="entry name" value="CDP-alcohol_PTase-I"/>
</dbReference>
<evidence type="ECO:0000313" key="15">
    <source>
        <dbReference type="Proteomes" id="UP001500571"/>
    </source>
</evidence>
<dbReference type="NCBIfam" id="TIGR00560">
    <property type="entry name" value="pgsA"/>
    <property type="match status" value="1"/>
</dbReference>
<evidence type="ECO:0000313" key="14">
    <source>
        <dbReference type="EMBL" id="GAA1977847.1"/>
    </source>
</evidence>
<dbReference type="InterPro" id="IPR043130">
    <property type="entry name" value="CDP-OH_PTrfase_TM_dom"/>
</dbReference>
<dbReference type="PANTHER" id="PTHR14269">
    <property type="entry name" value="CDP-DIACYLGLYCEROL--GLYCEROL-3-PHOSPHATE 3-PHOSPHATIDYLTRANSFERASE-RELATED"/>
    <property type="match status" value="1"/>
</dbReference>
<keyword evidence="9" id="KW-0594">Phospholipid biosynthesis</keyword>
<evidence type="ECO:0000256" key="13">
    <source>
        <dbReference type="SAM" id="Phobius"/>
    </source>
</evidence>
<feature type="transmembrane region" description="Helical" evidence="13">
    <location>
        <begin position="164"/>
        <end position="185"/>
    </location>
</feature>
<dbReference type="PIRSF" id="PIRSF000847">
    <property type="entry name" value="Phos_ph_gly_syn"/>
    <property type="match status" value="1"/>
</dbReference>
<accession>A0ABN2S074</accession>
<evidence type="ECO:0000256" key="6">
    <source>
        <dbReference type="ARBA" id="ARBA00022989"/>
    </source>
</evidence>
<dbReference type="EC" id="2.7.8.5" evidence="11"/>
<reference evidence="14 15" key="1">
    <citation type="journal article" date="2019" name="Int. J. Syst. Evol. Microbiol.">
        <title>The Global Catalogue of Microorganisms (GCM) 10K type strain sequencing project: providing services to taxonomists for standard genome sequencing and annotation.</title>
        <authorList>
            <consortium name="The Broad Institute Genomics Platform"/>
            <consortium name="The Broad Institute Genome Sequencing Center for Infectious Disease"/>
            <person name="Wu L."/>
            <person name="Ma J."/>
        </authorList>
    </citation>
    <scope>NUCLEOTIDE SEQUENCE [LARGE SCALE GENOMIC DNA]</scope>
    <source>
        <strain evidence="14 15">JCM 15309</strain>
    </source>
</reference>
<dbReference type="PANTHER" id="PTHR14269:SF52">
    <property type="entry name" value="PHOSPHATIDYLGLYCEROPHOSPHATE SYNTHASE-RELATED"/>
    <property type="match status" value="1"/>
</dbReference>
<dbReference type="Gene3D" id="1.20.120.1760">
    <property type="match status" value="1"/>
</dbReference>
<protein>
    <recommendedName>
        <fullName evidence="11">CDP-diacylglycerol--glycerol-3-phosphate 3-phosphatidyltransferase</fullName>
        <ecNumber evidence="11">2.7.8.5</ecNumber>
    </recommendedName>
</protein>
<dbReference type="Pfam" id="PF01066">
    <property type="entry name" value="CDP-OH_P_transf"/>
    <property type="match status" value="1"/>
</dbReference>
<evidence type="ECO:0000256" key="11">
    <source>
        <dbReference type="NCBIfam" id="TIGR00560"/>
    </source>
</evidence>
<keyword evidence="3" id="KW-0444">Lipid biosynthesis</keyword>
<feature type="transmembrane region" description="Helical" evidence="13">
    <location>
        <begin position="83"/>
        <end position="107"/>
    </location>
</feature>
<proteinExistence type="inferred from homology"/>
<dbReference type="Proteomes" id="UP001500571">
    <property type="component" value="Unassembled WGS sequence"/>
</dbReference>
<keyword evidence="15" id="KW-1185">Reference proteome</keyword>
<keyword evidence="10" id="KW-1208">Phospholipid metabolism</keyword>
<dbReference type="EMBL" id="BAAAPB010000008">
    <property type="protein sequence ID" value="GAA1977847.1"/>
    <property type="molecule type" value="Genomic_DNA"/>
</dbReference>
<comment type="caution">
    <text evidence="14">The sequence shown here is derived from an EMBL/GenBank/DDBJ whole genome shotgun (WGS) entry which is preliminary data.</text>
</comment>
<evidence type="ECO:0000256" key="2">
    <source>
        <dbReference type="ARBA" id="ARBA00010441"/>
    </source>
</evidence>
<evidence type="ECO:0000256" key="9">
    <source>
        <dbReference type="ARBA" id="ARBA00023209"/>
    </source>
</evidence>
<feature type="transmembrane region" description="Helical" evidence="13">
    <location>
        <begin position="12"/>
        <end position="32"/>
    </location>
</feature>
<dbReference type="PROSITE" id="PS00379">
    <property type="entry name" value="CDP_ALCOHOL_P_TRANSF"/>
    <property type="match status" value="1"/>
</dbReference>
<sequence length="201" mass="22113">MTETQASNLNVPNVLTTLRIVMVPFFGWALLADGGENASLRVLAWALFVVAMITDKIDGDLARKHNLITNFGKIADPIADKAITGMAFIGLSVVGDIWWWVTIVVLLREWSVTLLRLSILRRVVIAADQLGKVKTAVQAVALAGLCLPLRDPDLPDWFHVPGELLYYGFQACLAVAVALTLWSGYNFFAGVWKQRHAIRAA</sequence>
<keyword evidence="5 13" id="KW-0812">Transmembrane</keyword>